<reference evidence="1" key="1">
    <citation type="submission" date="2022-10" db="EMBL/GenBank/DDBJ databases">
        <authorList>
            <person name="Yu W.X."/>
        </authorList>
    </citation>
    <scope>NUCLEOTIDE SEQUENCE</scope>
    <source>
        <strain evidence="1">AAT</strain>
    </source>
</reference>
<dbReference type="Proteomes" id="UP001209229">
    <property type="component" value="Unassembled WGS sequence"/>
</dbReference>
<keyword evidence="2" id="KW-1185">Reference proteome</keyword>
<accession>A0AAE3MAW4</accession>
<dbReference type="AlphaFoldDB" id="A0AAE3MAW4"/>
<name>A0AAE3MAW4_9BACT</name>
<proteinExistence type="predicted"/>
<sequence>MNELKNFAIGSLGSLGAMEAFDSQIFSAQDADPQTLIIRSAITLLAGVLKPEFN</sequence>
<dbReference type="RefSeq" id="WP_301193217.1">
    <property type="nucleotide sequence ID" value="NZ_JAPDPJ010000156.1"/>
</dbReference>
<dbReference type="EMBL" id="JAPDPJ010000156">
    <property type="protein sequence ID" value="MCW3789670.1"/>
    <property type="molecule type" value="Genomic_DNA"/>
</dbReference>
<comment type="caution">
    <text evidence="1">The sequence shown here is derived from an EMBL/GenBank/DDBJ whole genome shotgun (WGS) entry which is preliminary data.</text>
</comment>
<evidence type="ECO:0000313" key="2">
    <source>
        <dbReference type="Proteomes" id="UP001209229"/>
    </source>
</evidence>
<evidence type="ECO:0000313" key="1">
    <source>
        <dbReference type="EMBL" id="MCW3789670.1"/>
    </source>
</evidence>
<gene>
    <name evidence="1" type="ORF">OM075_24635</name>
</gene>
<organism evidence="1 2">
    <name type="scientific">Plebeiibacterium sediminum</name>
    <dbReference type="NCBI Taxonomy" id="2992112"/>
    <lineage>
        <taxon>Bacteria</taxon>
        <taxon>Pseudomonadati</taxon>
        <taxon>Bacteroidota</taxon>
        <taxon>Bacteroidia</taxon>
        <taxon>Marinilabiliales</taxon>
        <taxon>Marinilabiliaceae</taxon>
        <taxon>Plebeiibacterium</taxon>
    </lineage>
</organism>
<protein>
    <submittedName>
        <fullName evidence="1">Uncharacterized protein</fullName>
    </submittedName>
</protein>